<dbReference type="SMART" id="SM01008">
    <property type="entry name" value="Ald_Xan_dh_C"/>
    <property type="match status" value="1"/>
</dbReference>
<dbReference type="InterPro" id="IPR000674">
    <property type="entry name" value="Ald_Oxase/Xan_DH_a/b"/>
</dbReference>
<dbReference type="Pfam" id="PF02738">
    <property type="entry name" value="MoCoBD_1"/>
    <property type="match status" value="1"/>
</dbReference>
<organism evidence="2 3">
    <name type="scientific">Ameyamaea chiangmaiensis</name>
    <dbReference type="NCBI Taxonomy" id="442969"/>
    <lineage>
        <taxon>Bacteria</taxon>
        <taxon>Pseudomonadati</taxon>
        <taxon>Pseudomonadota</taxon>
        <taxon>Alphaproteobacteria</taxon>
        <taxon>Acetobacterales</taxon>
        <taxon>Acetobacteraceae</taxon>
        <taxon>Ameyamaea</taxon>
    </lineage>
</organism>
<dbReference type="Pfam" id="PF20256">
    <property type="entry name" value="MoCoBD_2"/>
    <property type="match status" value="2"/>
</dbReference>
<dbReference type="InterPro" id="IPR037165">
    <property type="entry name" value="AldOxase/xan_DH_Mopterin-bd_sf"/>
</dbReference>
<dbReference type="InterPro" id="IPR006311">
    <property type="entry name" value="TAT_signal"/>
</dbReference>
<dbReference type="PANTHER" id="PTHR47495">
    <property type="entry name" value="ALDEHYDE DEHYDROGENASE"/>
    <property type="match status" value="1"/>
</dbReference>
<sequence length="719" mass="77054">MGHMSVSRRTLLGGLGGLVLAVQMPPRRARATGTIVEDVTTPFSPNAFIRIDERGVVTFIMRNVEMGQGIYTGATLLMAEELDLDPETVQLEAAPPDVAYVDKDMGTQATGGSTSTMGEWVLLRKAAATARVLLVQAAATRWGVDPAACRTEAGVIHHDASGRAVGYGEVAAEAGRLPVPPDVSLRPPSAFRLIGRSHHRLDSPAKVHATAQFGIDARVDGMKFATVAACPVMGGTLVHVNEGAARAVSGVVDILRLPNAVCVVGSTTWAAQMGLKAAAPEWNAGENAHVDTALVYRQLHDGAAQPERGIVAQEKGDAHAAVAGAHRQYAATYQQPLLAHATMEPVNCTVHVTPDRCDIWVGTQVPLRARDSAARITGLAADQVHLHNMYIGGGFGRRLEHEYVEQAVQFARQVPYPLKIVWSREEDITLDRFRPAYVDQIAAGLSSHGNIVGVTHRIVGPAVVARWAPEGLMPNGMDGDLLAAAADVPYDFRASYLDFVRRETPGVVTAWWRGVGGTRGLFVMESFIDELAAVAGRDPIEFRRHHLKNDARAIGVLDLASDKANWSQPMPKGSGRGVAVQFLFGSYLATIMDVKVDDDGSVRVLRAVVAVDCGRLVNPDQVRSQIEGGLMFGIGAALFNEITLDHGRVQQRNFNRYRVLRMNEAPVIEVHLVESDADPGGIGETGTAAAAPALANALAAATGRRYRRLPLLGKQELDV</sequence>
<reference evidence="2 3" key="1">
    <citation type="submission" date="2020-06" db="EMBL/GenBank/DDBJ databases">
        <title>Description of novel acetic acid bacteria.</title>
        <authorList>
            <person name="Sombolestani A."/>
        </authorList>
    </citation>
    <scope>NUCLEOTIDE SEQUENCE [LARGE SCALE GENOMIC DNA]</scope>
    <source>
        <strain evidence="2 3">LMG 27010</strain>
    </source>
</reference>
<evidence type="ECO:0000313" key="3">
    <source>
        <dbReference type="Proteomes" id="UP000585665"/>
    </source>
</evidence>
<dbReference type="PANTHER" id="PTHR47495:SF2">
    <property type="entry name" value="ALDEHYDE DEHYDROGENASE"/>
    <property type="match status" value="1"/>
</dbReference>
<dbReference type="Gene3D" id="3.30.365.10">
    <property type="entry name" value="Aldehyde oxidase/xanthine dehydrogenase, molybdopterin binding domain"/>
    <property type="match status" value="4"/>
</dbReference>
<proteinExistence type="predicted"/>
<feature type="domain" description="Aldehyde oxidase/xanthine dehydrogenase a/b hammerhead" evidence="1">
    <location>
        <begin position="208"/>
        <end position="286"/>
    </location>
</feature>
<dbReference type="RefSeq" id="WP_176613022.1">
    <property type="nucleotide sequence ID" value="NZ_JABXXR010000025.1"/>
</dbReference>
<evidence type="ECO:0000313" key="2">
    <source>
        <dbReference type="EMBL" id="NVN40046.1"/>
    </source>
</evidence>
<gene>
    <name evidence="2" type="ORF">HUK82_05640</name>
</gene>
<dbReference type="InterPro" id="IPR008274">
    <property type="entry name" value="AldOxase/xan_DH_MoCoBD1"/>
</dbReference>
<dbReference type="InterPro" id="IPR012368">
    <property type="entry name" value="OxRdtase_Mopterin-bd_su_IorB"/>
</dbReference>
<dbReference type="Proteomes" id="UP000585665">
    <property type="component" value="Unassembled WGS sequence"/>
</dbReference>
<dbReference type="PIRSF" id="PIRSF036389">
    <property type="entry name" value="IOR_B"/>
    <property type="match status" value="1"/>
</dbReference>
<dbReference type="InterPro" id="IPR046867">
    <property type="entry name" value="AldOxase/xan_DH_MoCoBD2"/>
</dbReference>
<dbReference type="Gene3D" id="3.90.1170.50">
    <property type="entry name" value="Aldehyde oxidase/xanthine dehydrogenase, a/b hammerhead"/>
    <property type="match status" value="1"/>
</dbReference>
<dbReference type="PROSITE" id="PS51318">
    <property type="entry name" value="TAT"/>
    <property type="match status" value="1"/>
</dbReference>
<dbReference type="GO" id="GO:0016491">
    <property type="term" value="F:oxidoreductase activity"/>
    <property type="evidence" value="ECO:0007669"/>
    <property type="project" value="InterPro"/>
</dbReference>
<dbReference type="InterPro" id="IPR052516">
    <property type="entry name" value="N-heterocyclic_Hydroxylase"/>
</dbReference>
<dbReference type="SUPFAM" id="SSF56003">
    <property type="entry name" value="Molybdenum cofactor-binding domain"/>
    <property type="match status" value="2"/>
</dbReference>
<accession>A0A850PCN1</accession>
<dbReference type="EMBL" id="JABXXR010000025">
    <property type="protein sequence ID" value="NVN40046.1"/>
    <property type="molecule type" value="Genomic_DNA"/>
</dbReference>
<evidence type="ECO:0000259" key="1">
    <source>
        <dbReference type="SMART" id="SM01008"/>
    </source>
</evidence>
<protein>
    <submittedName>
        <fullName evidence="2">Xanthine dehydrogenase family protein molybdopterin-binding subunit</fullName>
    </submittedName>
</protein>
<comment type="caution">
    <text evidence="2">The sequence shown here is derived from an EMBL/GenBank/DDBJ whole genome shotgun (WGS) entry which is preliminary data.</text>
</comment>
<name>A0A850PCN1_9PROT</name>
<keyword evidence="3" id="KW-1185">Reference proteome</keyword>
<dbReference type="AlphaFoldDB" id="A0A850PCN1"/>